<organism evidence="4 5">
    <name type="scientific">Candolleomyces eurysporus</name>
    <dbReference type="NCBI Taxonomy" id="2828524"/>
    <lineage>
        <taxon>Eukaryota</taxon>
        <taxon>Fungi</taxon>
        <taxon>Dikarya</taxon>
        <taxon>Basidiomycota</taxon>
        <taxon>Agaricomycotina</taxon>
        <taxon>Agaricomycetes</taxon>
        <taxon>Agaricomycetidae</taxon>
        <taxon>Agaricales</taxon>
        <taxon>Agaricineae</taxon>
        <taxon>Psathyrellaceae</taxon>
        <taxon>Candolleomyces</taxon>
    </lineage>
</organism>
<name>A0A9W8JGZ7_9AGAR</name>
<evidence type="ECO:0000256" key="3">
    <source>
        <dbReference type="SAM" id="SignalP"/>
    </source>
</evidence>
<feature type="compositionally biased region" description="Low complexity" evidence="1">
    <location>
        <begin position="94"/>
        <end position="110"/>
    </location>
</feature>
<keyword evidence="3" id="KW-0732">Signal</keyword>
<feature type="region of interest" description="Disordered" evidence="1">
    <location>
        <begin position="249"/>
        <end position="326"/>
    </location>
</feature>
<gene>
    <name evidence="4" type="ORF">H1R20_g6448</name>
</gene>
<feature type="signal peptide" evidence="3">
    <location>
        <begin position="1"/>
        <end position="17"/>
    </location>
</feature>
<evidence type="ECO:0000256" key="1">
    <source>
        <dbReference type="SAM" id="MobiDB-lite"/>
    </source>
</evidence>
<feature type="compositionally biased region" description="Polar residues" evidence="1">
    <location>
        <begin position="408"/>
        <end position="430"/>
    </location>
</feature>
<feature type="non-terminal residue" evidence="4">
    <location>
        <position position="454"/>
    </location>
</feature>
<dbReference type="Proteomes" id="UP001140091">
    <property type="component" value="Unassembled WGS sequence"/>
</dbReference>
<feature type="chain" id="PRO_5040991174" evidence="3">
    <location>
        <begin position="18"/>
        <end position="454"/>
    </location>
</feature>
<feature type="region of interest" description="Disordered" evidence="1">
    <location>
        <begin position="390"/>
        <end position="454"/>
    </location>
</feature>
<keyword evidence="2" id="KW-1133">Transmembrane helix</keyword>
<accession>A0A9W8JGZ7</accession>
<evidence type="ECO:0000313" key="5">
    <source>
        <dbReference type="Proteomes" id="UP001140091"/>
    </source>
</evidence>
<proteinExistence type="predicted"/>
<dbReference type="OrthoDB" id="2804493at2759"/>
<dbReference type="AlphaFoldDB" id="A0A9W8JGZ7"/>
<evidence type="ECO:0000256" key="2">
    <source>
        <dbReference type="SAM" id="Phobius"/>
    </source>
</evidence>
<keyword evidence="2" id="KW-0812">Transmembrane</keyword>
<feature type="transmembrane region" description="Helical" evidence="2">
    <location>
        <begin position="41"/>
        <end position="61"/>
    </location>
</feature>
<dbReference type="EMBL" id="JANBPK010000826">
    <property type="protein sequence ID" value="KAJ2930648.1"/>
    <property type="molecule type" value="Genomic_DNA"/>
</dbReference>
<feature type="region of interest" description="Disordered" evidence="1">
    <location>
        <begin position="94"/>
        <end position="132"/>
    </location>
</feature>
<keyword evidence="2" id="KW-0472">Membrane</keyword>
<keyword evidence="5" id="KW-1185">Reference proteome</keyword>
<sequence length="454" mass="47572">MTFLFFVSLFIASPGSATPVEHSQAHVIAREDRDPSGFSPSIWIPIVIVILILSGLVLLSWSNRKLRRLILPGNAQNQSQPTTELTAEQLAGTINNGAATTNTNAPQPAARTRRARRPRRTPSQMSVTSLPAYNKEPGEQELVIFRANTSARLNSPSLISLNSISAPLTHTLTRTEIAYPKSGPTAEQIKIIASRESIARFGVPYGPDAVAFASTSLLDVSQPPPDFDSVIGPGSSSLSLNASMISLHARGDSSGSNRPMSPLAQPAVTSSDENEGTRDSHSRPSFSSNAAHPLSVPNSSEPNQASSSATAEPQQNQTLGSVTGHPSVASKVSTTYKSIAPSTTSVSEFGKLGAPPSSFNYDQTAISSRSESRASVLSRQSYATAAESIATRGHLSETDSEDDDAPVNQATSTHGSKTQMPPGLGTTSSRHTQEATDATVVGNSSVSGAASSNV</sequence>
<reference evidence="4" key="1">
    <citation type="submission" date="2022-06" db="EMBL/GenBank/DDBJ databases">
        <title>Genome Sequence of Candolleomyces eurysporus.</title>
        <authorList>
            <person name="Buettner E."/>
        </authorList>
    </citation>
    <scope>NUCLEOTIDE SEQUENCE</scope>
    <source>
        <strain evidence="4">VTCC 930004</strain>
    </source>
</reference>
<feature type="compositionally biased region" description="Low complexity" evidence="1">
    <location>
        <begin position="440"/>
        <end position="454"/>
    </location>
</feature>
<evidence type="ECO:0000313" key="4">
    <source>
        <dbReference type="EMBL" id="KAJ2930648.1"/>
    </source>
</evidence>
<protein>
    <submittedName>
        <fullName evidence="4">Uncharacterized protein</fullName>
    </submittedName>
</protein>
<comment type="caution">
    <text evidence="4">The sequence shown here is derived from an EMBL/GenBank/DDBJ whole genome shotgun (WGS) entry which is preliminary data.</text>
</comment>
<feature type="compositionally biased region" description="Basic residues" evidence="1">
    <location>
        <begin position="111"/>
        <end position="120"/>
    </location>
</feature>
<feature type="compositionally biased region" description="Polar residues" evidence="1">
    <location>
        <begin position="283"/>
        <end position="321"/>
    </location>
</feature>